<accession>A0ABT2EPQ7</accession>
<keyword evidence="2" id="KW-1133">Transmembrane helix</keyword>
<evidence type="ECO:0000313" key="4">
    <source>
        <dbReference type="EMBL" id="MCS3918865.1"/>
    </source>
</evidence>
<feature type="transmembrane region" description="Helical" evidence="2">
    <location>
        <begin position="6"/>
        <end position="27"/>
    </location>
</feature>
<evidence type="ECO:0000313" key="5">
    <source>
        <dbReference type="Proteomes" id="UP001204798"/>
    </source>
</evidence>
<dbReference type="PROSITE" id="PS50234">
    <property type="entry name" value="VWFA"/>
    <property type="match status" value="1"/>
</dbReference>
<dbReference type="InterPro" id="IPR029062">
    <property type="entry name" value="Class_I_gatase-like"/>
</dbReference>
<dbReference type="PANTHER" id="PTHR37947:SF2">
    <property type="entry name" value="VON WILLEBRAND FACTOR TYPE A"/>
    <property type="match status" value="1"/>
</dbReference>
<keyword evidence="2" id="KW-0472">Membrane</keyword>
<gene>
    <name evidence="4" type="ORF">M2350_001265</name>
</gene>
<reference evidence="4 5" key="1">
    <citation type="submission" date="2022-08" db="EMBL/GenBank/DDBJ databases">
        <title>Bacterial and archaeal communities from various locations to study Microbial Dark Matter (Phase II).</title>
        <authorList>
            <person name="Stepanauskas R."/>
        </authorList>
    </citation>
    <scope>NUCLEOTIDE SEQUENCE [LARGE SCALE GENOMIC DNA]</scope>
    <source>
        <strain evidence="4 5">PD1</strain>
    </source>
</reference>
<dbReference type="InterPro" id="IPR036465">
    <property type="entry name" value="vWFA_dom_sf"/>
</dbReference>
<evidence type="ECO:0000256" key="1">
    <source>
        <dbReference type="SAM" id="MobiDB-lite"/>
    </source>
</evidence>
<feature type="compositionally biased region" description="Polar residues" evidence="1">
    <location>
        <begin position="898"/>
        <end position="935"/>
    </location>
</feature>
<dbReference type="CDD" id="cd00198">
    <property type="entry name" value="vWFA"/>
    <property type="match status" value="1"/>
</dbReference>
<protein>
    <submittedName>
        <fullName evidence="4">Mg-chelatase subunit ChlD</fullName>
    </submittedName>
</protein>
<organism evidence="4 5">
    <name type="scientific">Candidatus Fervidibacter sacchari</name>
    <dbReference type="NCBI Taxonomy" id="1448929"/>
    <lineage>
        <taxon>Bacteria</taxon>
        <taxon>Candidatus Fervidibacterota</taxon>
        <taxon>Candidatus Fervidibacter</taxon>
    </lineage>
</organism>
<dbReference type="SUPFAM" id="SSF52317">
    <property type="entry name" value="Class I glutamine amidotransferase-like"/>
    <property type="match status" value="1"/>
</dbReference>
<keyword evidence="5" id="KW-1185">Reference proteome</keyword>
<dbReference type="Gene3D" id="3.40.50.880">
    <property type="match status" value="2"/>
</dbReference>
<dbReference type="SMART" id="SM00327">
    <property type="entry name" value="VWA"/>
    <property type="match status" value="2"/>
</dbReference>
<evidence type="ECO:0000256" key="2">
    <source>
        <dbReference type="SAM" id="Phobius"/>
    </source>
</evidence>
<dbReference type="Proteomes" id="UP001204798">
    <property type="component" value="Unassembled WGS sequence"/>
</dbReference>
<feature type="domain" description="VWFA" evidence="3">
    <location>
        <begin position="408"/>
        <end position="583"/>
    </location>
</feature>
<dbReference type="EMBL" id="JANUCP010000002">
    <property type="protein sequence ID" value="MCS3918865.1"/>
    <property type="molecule type" value="Genomic_DNA"/>
</dbReference>
<dbReference type="Pfam" id="PF13519">
    <property type="entry name" value="VWA_2"/>
    <property type="match status" value="1"/>
</dbReference>
<feature type="transmembrane region" description="Helical" evidence="2">
    <location>
        <begin position="39"/>
        <end position="58"/>
    </location>
</feature>
<dbReference type="PANTHER" id="PTHR37947">
    <property type="entry name" value="BLL2462 PROTEIN"/>
    <property type="match status" value="1"/>
</dbReference>
<dbReference type="Pfam" id="PF00092">
    <property type="entry name" value="VWA"/>
    <property type="match status" value="1"/>
</dbReference>
<dbReference type="SUPFAM" id="SSF53300">
    <property type="entry name" value="vWA-like"/>
    <property type="match status" value="2"/>
</dbReference>
<feature type="region of interest" description="Disordered" evidence="1">
    <location>
        <begin position="890"/>
        <end position="947"/>
    </location>
</feature>
<dbReference type="RefSeq" id="WP_259094912.1">
    <property type="nucleotide sequence ID" value="NZ_CP130454.1"/>
</dbReference>
<dbReference type="InterPro" id="IPR010768">
    <property type="entry name" value="GATase1-like"/>
</dbReference>
<sequence>MRFANPLWLLLLPILWGALWWSGKFLLGVTPARKRFVILMRSVVIALLVFALAGIQAVKVHRRVCTIFVVDASDSVSEPARQKARDFIAQAIKNARHDDIAGVILFGRDPIVEIQPTRLQNLPNFTAAPDKSATDIAAALRLAMALFPEGYSRRIVLLSDGNETHGDAMSVASVARTEGIPIDVVPLQTAEKRQEVIVTDVLLPSEAKVGQPFPIRVIAEATTASSGVLRVDKDGIPVKEVAVNLSPGKNSITTNLRVDKPGISRFRFVLDIAPDTDPRNNLGMGLVSVKGKPKVLLAEGQPDPTGALLKALRANDLEVIRVSEGGLPARPEEWQQFDAVILSDYPAWAMSDQQMRVVRSIVRDTGIGFLMIGGEQSFLPGGYYGTPIAEILPVDLDVRQRKVYPAATIVIIMDTSGSMAVMEGGVQKVHLAAQAAIETLKMLRPIDRFGVIVSGTGTDWLAPIQPAKNAPQIIEQISRIYAGGGGIYCRPSLELAAKAIVAEATRVRHIIMLADTDDCDEQEGCFEIAAQLRRLGVTLTVVGFGRPDGIHAPFCQQLARIGGGNYYVARSAKDLPKLFTADVSIMTRSAIEEGAFIPKVVGDDEMLRGVDWRRTPPLLAYCLTSDKPLARTLMRTDKDDPLLATWQFGLGTSTAFTSDAKPKWARQWVQWSDFATFWANVVRSALRRATQTRYSITTQVRQGEAIVELEAFTPEGEPINLLQPKVVIATPSGESRSLVLQQEGLGRYRGRVPVNETGVYLVTVHEQDETGKPRVHTSGFAVPYPTEYRFTRTNMPLLERIAELTGGKVNPEPSEVFKLPPQPSSSVSDIWHLCVALALLLFLTDIAVRRLALGVPEVVAALVRRLAEVWKRITARQPVPAAETGSRLLSVKQKVRQRTTATAPVNPSRSAEPSETSPKPIKQPTSGQVTQTTSRLLEVKRRKKAGS</sequence>
<proteinExistence type="predicted"/>
<dbReference type="Pfam" id="PF07090">
    <property type="entry name" value="GATase1_like"/>
    <property type="match status" value="1"/>
</dbReference>
<comment type="caution">
    <text evidence="4">The sequence shown here is derived from an EMBL/GenBank/DDBJ whole genome shotgun (WGS) entry which is preliminary data.</text>
</comment>
<dbReference type="InterPro" id="IPR002035">
    <property type="entry name" value="VWF_A"/>
</dbReference>
<name>A0ABT2EPQ7_9BACT</name>
<evidence type="ECO:0000259" key="3">
    <source>
        <dbReference type="PROSITE" id="PS50234"/>
    </source>
</evidence>
<dbReference type="Gene3D" id="3.40.50.410">
    <property type="entry name" value="von Willebrand factor, type A domain"/>
    <property type="match status" value="1"/>
</dbReference>
<keyword evidence="2" id="KW-0812">Transmembrane</keyword>